<dbReference type="Gene3D" id="3.30.450.40">
    <property type="match status" value="1"/>
</dbReference>
<name>A0AA97FH74_9MICO</name>
<keyword evidence="3" id="KW-0804">Transcription</keyword>
<dbReference type="PANTHER" id="PTHR30136">
    <property type="entry name" value="HELIX-TURN-HELIX TRANSCRIPTIONAL REGULATOR, ICLR FAMILY"/>
    <property type="match status" value="1"/>
</dbReference>
<evidence type="ECO:0000256" key="1">
    <source>
        <dbReference type="ARBA" id="ARBA00023015"/>
    </source>
</evidence>
<dbReference type="Proteomes" id="UP001305498">
    <property type="component" value="Chromosome"/>
</dbReference>
<keyword evidence="7" id="KW-1185">Reference proteome</keyword>
<dbReference type="PROSITE" id="PS51078">
    <property type="entry name" value="ICLR_ED"/>
    <property type="match status" value="1"/>
</dbReference>
<dbReference type="Gene3D" id="1.10.10.10">
    <property type="entry name" value="Winged helix-like DNA-binding domain superfamily/Winged helix DNA-binding domain"/>
    <property type="match status" value="1"/>
</dbReference>
<dbReference type="InterPro" id="IPR029016">
    <property type="entry name" value="GAF-like_dom_sf"/>
</dbReference>
<evidence type="ECO:0000259" key="5">
    <source>
        <dbReference type="PROSITE" id="PS51078"/>
    </source>
</evidence>
<organism evidence="6 7">
    <name type="scientific">Microbacterium betulae</name>
    <dbReference type="NCBI Taxonomy" id="2981139"/>
    <lineage>
        <taxon>Bacteria</taxon>
        <taxon>Bacillati</taxon>
        <taxon>Actinomycetota</taxon>
        <taxon>Actinomycetes</taxon>
        <taxon>Micrococcales</taxon>
        <taxon>Microbacteriaceae</taxon>
        <taxon>Microbacterium</taxon>
    </lineage>
</organism>
<dbReference type="SUPFAM" id="SSF46785">
    <property type="entry name" value="Winged helix' DNA-binding domain"/>
    <property type="match status" value="1"/>
</dbReference>
<dbReference type="InterPro" id="IPR036390">
    <property type="entry name" value="WH_DNA-bd_sf"/>
</dbReference>
<dbReference type="RefSeq" id="WP_317139314.1">
    <property type="nucleotide sequence ID" value="NZ_CP118157.1"/>
</dbReference>
<evidence type="ECO:0000313" key="7">
    <source>
        <dbReference type="Proteomes" id="UP001305498"/>
    </source>
</evidence>
<protein>
    <submittedName>
        <fullName evidence="6">Helix-turn-helix domain-containing protein</fullName>
    </submittedName>
</protein>
<dbReference type="PROSITE" id="PS51077">
    <property type="entry name" value="HTH_ICLR"/>
    <property type="match status" value="1"/>
</dbReference>
<evidence type="ECO:0000313" key="6">
    <source>
        <dbReference type="EMBL" id="WOF22843.1"/>
    </source>
</evidence>
<evidence type="ECO:0000256" key="3">
    <source>
        <dbReference type="ARBA" id="ARBA00023163"/>
    </source>
</evidence>
<keyword evidence="1" id="KW-0805">Transcription regulation</keyword>
<dbReference type="KEGG" id="mbet:N8K70_15835"/>
<evidence type="ECO:0000259" key="4">
    <source>
        <dbReference type="PROSITE" id="PS51077"/>
    </source>
</evidence>
<dbReference type="EMBL" id="CP118157">
    <property type="protein sequence ID" value="WOF22843.1"/>
    <property type="molecule type" value="Genomic_DNA"/>
</dbReference>
<dbReference type="AlphaFoldDB" id="A0AA97FH74"/>
<keyword evidence="2" id="KW-0238">DNA-binding</keyword>
<dbReference type="Pfam" id="PF09339">
    <property type="entry name" value="HTH_IclR"/>
    <property type="match status" value="1"/>
</dbReference>
<reference evidence="6 7" key="1">
    <citation type="submission" date="2023-02" db="EMBL/GenBank/DDBJ databases">
        <title>Microbacterium betulae sp. nov., isolated from birch wood.</title>
        <authorList>
            <person name="Pasciak M."/>
            <person name="Pawlik K.J."/>
            <person name="Martynowski D."/>
            <person name="Laczmanski L."/>
            <person name="Ciekot J."/>
            <person name="Szponar B."/>
            <person name="Wojcik-Fatla A."/>
            <person name="Mackiewicz B."/>
            <person name="Farian E."/>
            <person name="Cholewa G."/>
            <person name="Cholewa A."/>
            <person name="Dutkiewicz J."/>
        </authorList>
    </citation>
    <scope>NUCLEOTIDE SEQUENCE [LARGE SCALE GENOMIC DNA]</scope>
    <source>
        <strain evidence="6 7">AB</strain>
    </source>
</reference>
<evidence type="ECO:0000256" key="2">
    <source>
        <dbReference type="ARBA" id="ARBA00023125"/>
    </source>
</evidence>
<dbReference type="GO" id="GO:0045892">
    <property type="term" value="P:negative regulation of DNA-templated transcription"/>
    <property type="evidence" value="ECO:0007669"/>
    <property type="project" value="TreeGrafter"/>
</dbReference>
<proteinExistence type="predicted"/>
<dbReference type="GO" id="GO:0003700">
    <property type="term" value="F:DNA-binding transcription factor activity"/>
    <property type="evidence" value="ECO:0007669"/>
    <property type="project" value="TreeGrafter"/>
</dbReference>
<dbReference type="SMART" id="SM00346">
    <property type="entry name" value="HTH_ICLR"/>
    <property type="match status" value="1"/>
</dbReference>
<accession>A0AA97FH74</accession>
<sequence>MPAEASSELTRKVLRILAALAQRGESGIRLVDAARATQIPRPTVFRILKELADSGFVTKAESGTYALGHAVFELALSAPAPIVDITTLRALARSLADRCGDTVYVAVRQFDGVNYVVRAEGDYPLQTRIPVGTNRGLANSYTGVALLPFVEAEQRARAIAARLDGLDADAADAVRATIADLMSQIATRGYCSAPDLVLPGVAGLSTPIRAGRGAPYAAIAISGVSPRLPAERIEPLARLLLATEKQMRACFA</sequence>
<feature type="domain" description="IclR-ED" evidence="5">
    <location>
        <begin position="70"/>
        <end position="252"/>
    </location>
</feature>
<dbReference type="GO" id="GO:0003677">
    <property type="term" value="F:DNA binding"/>
    <property type="evidence" value="ECO:0007669"/>
    <property type="project" value="UniProtKB-KW"/>
</dbReference>
<gene>
    <name evidence="6" type="ORF">N8K70_15835</name>
</gene>
<dbReference type="Pfam" id="PF01614">
    <property type="entry name" value="IclR_C"/>
    <property type="match status" value="1"/>
</dbReference>
<dbReference type="InterPro" id="IPR036388">
    <property type="entry name" value="WH-like_DNA-bd_sf"/>
</dbReference>
<dbReference type="SUPFAM" id="SSF55781">
    <property type="entry name" value="GAF domain-like"/>
    <property type="match status" value="1"/>
</dbReference>
<dbReference type="PANTHER" id="PTHR30136:SF39">
    <property type="entry name" value="TRANSCRIPTIONAL REGULATORY PROTEIN"/>
    <property type="match status" value="1"/>
</dbReference>
<feature type="domain" description="HTH iclR-type" evidence="4">
    <location>
        <begin position="7"/>
        <end position="69"/>
    </location>
</feature>
<dbReference type="InterPro" id="IPR014757">
    <property type="entry name" value="Tscrpt_reg_IclR_C"/>
</dbReference>
<dbReference type="InterPro" id="IPR050707">
    <property type="entry name" value="HTH_MetabolicPath_Reg"/>
</dbReference>
<dbReference type="InterPro" id="IPR005471">
    <property type="entry name" value="Tscrpt_reg_IclR_N"/>
</dbReference>